<keyword evidence="3" id="KW-1185">Reference proteome</keyword>
<evidence type="ECO:0000313" key="3">
    <source>
        <dbReference type="Proteomes" id="UP000092714"/>
    </source>
</evidence>
<name>A0A174GB34_9CLOT</name>
<comment type="caution">
    <text evidence="2">The sequence shown here is derived from an EMBL/GenBank/DDBJ whole genome shotgun (WGS) entry which is preliminary data.</text>
</comment>
<reference evidence="2 3" key="1">
    <citation type="submission" date="2016-06" db="EMBL/GenBank/DDBJ databases">
        <authorList>
            <person name="Kjaerup R.B."/>
            <person name="Dalgaard T.S."/>
            <person name="Juul-Madsen H.R."/>
        </authorList>
    </citation>
    <scope>NUCLEOTIDE SEQUENCE [LARGE SCALE GENOMIC DNA]</scope>
    <source>
        <strain evidence="2 3">373-A1</strain>
    </source>
</reference>
<dbReference type="eggNOG" id="COG0456">
    <property type="taxonomic scope" value="Bacteria"/>
</dbReference>
<protein>
    <submittedName>
        <fullName evidence="2">Diadenosine tetraphosphatase</fullName>
    </submittedName>
</protein>
<dbReference type="Proteomes" id="UP000092714">
    <property type="component" value="Unassembled WGS sequence"/>
</dbReference>
<proteinExistence type="predicted"/>
<organism evidence="2 3">
    <name type="scientific">Clostridium paraputrificum</name>
    <dbReference type="NCBI Taxonomy" id="29363"/>
    <lineage>
        <taxon>Bacteria</taxon>
        <taxon>Bacillati</taxon>
        <taxon>Bacillota</taxon>
        <taxon>Clostridia</taxon>
        <taxon>Eubacteriales</taxon>
        <taxon>Clostridiaceae</taxon>
        <taxon>Clostridium</taxon>
    </lineage>
</organism>
<dbReference type="OrthoDB" id="9127144at2"/>
<dbReference type="AlphaFoldDB" id="A0A174GB34"/>
<dbReference type="SUPFAM" id="SSF55729">
    <property type="entry name" value="Acyl-CoA N-acyltransferases (Nat)"/>
    <property type="match status" value="1"/>
</dbReference>
<dbReference type="InterPro" id="IPR050276">
    <property type="entry name" value="MshD_Acetyltransferase"/>
</dbReference>
<dbReference type="CDD" id="cd04301">
    <property type="entry name" value="NAT_SF"/>
    <property type="match status" value="1"/>
</dbReference>
<dbReference type="InterPro" id="IPR016181">
    <property type="entry name" value="Acyl_CoA_acyltransferase"/>
</dbReference>
<dbReference type="GO" id="GO:0016747">
    <property type="term" value="F:acyltransferase activity, transferring groups other than amino-acyl groups"/>
    <property type="evidence" value="ECO:0007669"/>
    <property type="project" value="InterPro"/>
</dbReference>
<evidence type="ECO:0000313" key="2">
    <source>
        <dbReference type="EMBL" id="OBY11972.1"/>
    </source>
</evidence>
<dbReference type="Pfam" id="PF00583">
    <property type="entry name" value="Acetyltransf_1"/>
    <property type="match status" value="1"/>
</dbReference>
<dbReference type="PROSITE" id="PS51186">
    <property type="entry name" value="GNAT"/>
    <property type="match status" value="1"/>
</dbReference>
<dbReference type="RefSeq" id="WP_055183891.1">
    <property type="nucleotide sequence ID" value="NZ_CABJAZ010000002.1"/>
</dbReference>
<dbReference type="InterPro" id="IPR000182">
    <property type="entry name" value="GNAT_dom"/>
</dbReference>
<dbReference type="Gene3D" id="3.40.630.30">
    <property type="match status" value="1"/>
</dbReference>
<dbReference type="PANTHER" id="PTHR43617">
    <property type="entry name" value="L-AMINO ACID N-ACETYLTRANSFERASE"/>
    <property type="match status" value="1"/>
</dbReference>
<dbReference type="EMBL" id="MAPZ01000010">
    <property type="protein sequence ID" value="OBY11972.1"/>
    <property type="molecule type" value="Genomic_DNA"/>
</dbReference>
<gene>
    <name evidence="2" type="ORF">CP373A1_03350</name>
</gene>
<sequence length="150" mass="17737">MKINLRDINEENWLECIALTTDKSNQHFVFEEFIPSNTLSLAQSKIENGWITKGIYDEDKMIGFTMYGYCYEDNFYELCRLMIHHKYQGRGYGKEAIKIIIEEMKKLKECKEIFLSFYPENIKAKNLYEDVGFKNTGEIINGELLYSLKL</sequence>
<feature type="domain" description="N-acetyltransferase" evidence="1">
    <location>
        <begin position="3"/>
        <end position="150"/>
    </location>
</feature>
<accession>A0A174GB34</accession>
<evidence type="ECO:0000259" key="1">
    <source>
        <dbReference type="PROSITE" id="PS51186"/>
    </source>
</evidence>